<dbReference type="EMBL" id="DYWV01000005">
    <property type="protein sequence ID" value="HJF39299.1"/>
    <property type="molecule type" value="Genomic_DNA"/>
</dbReference>
<dbReference type="Proteomes" id="UP000749320">
    <property type="component" value="Unassembled WGS sequence"/>
</dbReference>
<reference evidence="2" key="2">
    <citation type="submission" date="2021-09" db="EMBL/GenBank/DDBJ databases">
        <authorList>
            <person name="Gilroy R."/>
        </authorList>
    </citation>
    <scope>NUCLEOTIDE SEQUENCE</scope>
    <source>
        <strain evidence="2">CHK193-16274</strain>
    </source>
</reference>
<sequence>MFKKRRDYSYYSSYSYGHKSRLRVGRVAIVAVVAVVLVVGLVVSLNLNRIKLLAKGYSFSQTSEILSLPTEDEDEILSHDKIDHITNWIKQSPEVSLYDEYERYLTINKDMKYAKVVENVDSIFKND</sequence>
<evidence type="ECO:0000313" key="3">
    <source>
        <dbReference type="Proteomes" id="UP000749320"/>
    </source>
</evidence>
<proteinExistence type="predicted"/>
<organism evidence="2 3">
    <name type="scientific">Thomasclavelia spiroformis</name>
    <dbReference type="NCBI Taxonomy" id="29348"/>
    <lineage>
        <taxon>Bacteria</taxon>
        <taxon>Bacillati</taxon>
        <taxon>Bacillota</taxon>
        <taxon>Erysipelotrichia</taxon>
        <taxon>Erysipelotrichales</taxon>
        <taxon>Coprobacillaceae</taxon>
        <taxon>Thomasclavelia</taxon>
    </lineage>
</organism>
<evidence type="ECO:0000256" key="1">
    <source>
        <dbReference type="SAM" id="Phobius"/>
    </source>
</evidence>
<keyword evidence="1" id="KW-0812">Transmembrane</keyword>
<feature type="non-terminal residue" evidence="2">
    <location>
        <position position="127"/>
    </location>
</feature>
<dbReference type="GO" id="GO:0004180">
    <property type="term" value="F:carboxypeptidase activity"/>
    <property type="evidence" value="ECO:0007669"/>
    <property type="project" value="UniProtKB-KW"/>
</dbReference>
<gene>
    <name evidence="2" type="ORF">K8V91_00110</name>
</gene>
<name>A0A921GB63_9FIRM</name>
<keyword evidence="2" id="KW-0121">Carboxypeptidase</keyword>
<keyword evidence="2" id="KW-0645">Protease</keyword>
<keyword evidence="2" id="KW-0378">Hydrolase</keyword>
<keyword evidence="1" id="KW-1133">Transmembrane helix</keyword>
<evidence type="ECO:0000313" key="2">
    <source>
        <dbReference type="EMBL" id="HJF39299.1"/>
    </source>
</evidence>
<reference evidence="2" key="1">
    <citation type="journal article" date="2021" name="PeerJ">
        <title>Extensive microbial diversity within the chicken gut microbiome revealed by metagenomics and culture.</title>
        <authorList>
            <person name="Gilroy R."/>
            <person name="Ravi A."/>
            <person name="Getino M."/>
            <person name="Pursley I."/>
            <person name="Horton D.L."/>
            <person name="Alikhan N.F."/>
            <person name="Baker D."/>
            <person name="Gharbi K."/>
            <person name="Hall N."/>
            <person name="Watson M."/>
            <person name="Adriaenssens E.M."/>
            <person name="Foster-Nyarko E."/>
            <person name="Jarju S."/>
            <person name="Secka A."/>
            <person name="Antonio M."/>
            <person name="Oren A."/>
            <person name="Chaudhuri R.R."/>
            <person name="La Ragione R."/>
            <person name="Hildebrand F."/>
            <person name="Pallen M.J."/>
        </authorList>
    </citation>
    <scope>NUCLEOTIDE SEQUENCE</scope>
    <source>
        <strain evidence="2">CHK193-16274</strain>
    </source>
</reference>
<accession>A0A921GB63</accession>
<keyword evidence="1" id="KW-0472">Membrane</keyword>
<dbReference type="AlphaFoldDB" id="A0A921GB63"/>
<comment type="caution">
    <text evidence="2">The sequence shown here is derived from an EMBL/GenBank/DDBJ whole genome shotgun (WGS) entry which is preliminary data.</text>
</comment>
<protein>
    <submittedName>
        <fullName evidence="2">D-alanyl-D-alanine carboxypeptidase family protein</fullName>
    </submittedName>
</protein>
<feature type="transmembrane region" description="Helical" evidence="1">
    <location>
        <begin position="27"/>
        <end position="47"/>
    </location>
</feature>